<dbReference type="GO" id="GO:0016491">
    <property type="term" value="F:oxidoreductase activity"/>
    <property type="evidence" value="ECO:0007669"/>
    <property type="project" value="UniProtKB-KW"/>
</dbReference>
<dbReference type="PANTHER" id="PTHR42659">
    <property type="entry name" value="XANTHINE DEHYDROGENASE SUBUNIT C-RELATED"/>
    <property type="match status" value="1"/>
</dbReference>
<dbReference type="Pfam" id="PF00941">
    <property type="entry name" value="FAD_binding_5"/>
    <property type="match status" value="1"/>
</dbReference>
<keyword evidence="6" id="KW-1185">Reference proteome</keyword>
<reference evidence="5 6" key="1">
    <citation type="submission" date="2016-11" db="EMBL/GenBank/DDBJ databases">
        <authorList>
            <person name="Jaros S."/>
            <person name="Januszkiewicz K."/>
            <person name="Wedrychowicz H."/>
        </authorList>
    </citation>
    <scope>NUCLEOTIDE SEQUENCE [LARGE SCALE GENOMIC DNA]</scope>
    <source>
        <strain evidence="5 6">CGMCC 1.10190</strain>
    </source>
</reference>
<dbReference type="GO" id="GO:0071949">
    <property type="term" value="F:FAD binding"/>
    <property type="evidence" value="ECO:0007669"/>
    <property type="project" value="InterPro"/>
</dbReference>
<dbReference type="InterPro" id="IPR002346">
    <property type="entry name" value="Mopterin_DH_FAD-bd"/>
</dbReference>
<evidence type="ECO:0000313" key="6">
    <source>
        <dbReference type="Proteomes" id="UP000184226"/>
    </source>
</evidence>
<sequence length="292" mass="30945">MGEPKFEYLVPYSIEEAVAFRGKYGNAAQFISGGTEIVPMITRGKIQQGFLIELTALADLAVLERHDGGLRIGAAVPLSRLAQSTLVRERWSALAEASASIREPQVRNRGTIGGNVAHGVPSADLVPALLAFGARVKVQGPKAEREMDLEKFLLGPYRTALEADELVVEILLPEPEQALGSAFFKLTKFGGSGLSVATVAAAVSTRDGVVASARITFGSAGPIPCRVPAAEEFLKGKRPGDEVLAQVGALVSAAAEPREGSIRASPMHRRRVLKPLAERAVALAVRRSSGQF</sequence>
<evidence type="ECO:0000313" key="5">
    <source>
        <dbReference type="EMBL" id="SHH13730.1"/>
    </source>
</evidence>
<dbReference type="PANTHER" id="PTHR42659:SF2">
    <property type="entry name" value="XANTHINE DEHYDROGENASE SUBUNIT C-RELATED"/>
    <property type="match status" value="1"/>
</dbReference>
<accession>A0A1M5QIU1</accession>
<dbReference type="PROSITE" id="PS51387">
    <property type="entry name" value="FAD_PCMH"/>
    <property type="match status" value="1"/>
</dbReference>
<protein>
    <submittedName>
        <fullName evidence="5">Carbon-monoxide dehydrogenase medium subunit</fullName>
    </submittedName>
</protein>
<dbReference type="Pfam" id="PF03450">
    <property type="entry name" value="CO_deh_flav_C"/>
    <property type="match status" value="1"/>
</dbReference>
<dbReference type="Gene3D" id="3.30.43.10">
    <property type="entry name" value="Uridine Diphospho-n-acetylenolpyruvylglucosamine Reductase, domain 2"/>
    <property type="match status" value="1"/>
</dbReference>
<dbReference type="InterPro" id="IPR051312">
    <property type="entry name" value="Diverse_Substr_Oxidored"/>
</dbReference>
<dbReference type="SUPFAM" id="SSF55447">
    <property type="entry name" value="CO dehydrogenase flavoprotein C-terminal domain-like"/>
    <property type="match status" value="1"/>
</dbReference>
<dbReference type="SUPFAM" id="SSF56176">
    <property type="entry name" value="FAD-binding/transporter-associated domain-like"/>
    <property type="match status" value="1"/>
</dbReference>
<evidence type="ECO:0000259" key="4">
    <source>
        <dbReference type="PROSITE" id="PS51387"/>
    </source>
</evidence>
<dbReference type="Gene3D" id="3.30.390.50">
    <property type="entry name" value="CO dehydrogenase flavoprotein, C-terminal domain"/>
    <property type="match status" value="1"/>
</dbReference>
<dbReference type="AlphaFoldDB" id="A0A1M5QIU1"/>
<keyword evidence="1" id="KW-0285">Flavoprotein</keyword>
<keyword evidence="2" id="KW-0274">FAD</keyword>
<dbReference type="RefSeq" id="WP_073101927.1">
    <property type="nucleotide sequence ID" value="NZ_FQXE01000002.1"/>
</dbReference>
<proteinExistence type="predicted"/>
<feature type="domain" description="FAD-binding PCMH-type" evidence="4">
    <location>
        <begin position="1"/>
        <end position="177"/>
    </location>
</feature>
<dbReference type="InterPro" id="IPR016167">
    <property type="entry name" value="FAD-bd_PCMH_sub1"/>
</dbReference>
<dbReference type="InterPro" id="IPR036318">
    <property type="entry name" value="FAD-bd_PCMH-like_sf"/>
</dbReference>
<dbReference type="SMART" id="SM01092">
    <property type="entry name" value="CO_deh_flav_C"/>
    <property type="match status" value="1"/>
</dbReference>
<dbReference type="STRING" id="658167.SAMN04488135_102285"/>
<dbReference type="Gene3D" id="3.30.465.10">
    <property type="match status" value="1"/>
</dbReference>
<organism evidence="5 6">
    <name type="scientific">Pollutimonas bauzanensis</name>
    <dbReference type="NCBI Taxonomy" id="658167"/>
    <lineage>
        <taxon>Bacteria</taxon>
        <taxon>Pseudomonadati</taxon>
        <taxon>Pseudomonadota</taxon>
        <taxon>Betaproteobacteria</taxon>
        <taxon>Burkholderiales</taxon>
        <taxon>Alcaligenaceae</taxon>
        <taxon>Pollutimonas</taxon>
    </lineage>
</organism>
<name>A0A1M5QIU1_9BURK</name>
<dbReference type="InterPro" id="IPR016169">
    <property type="entry name" value="FAD-bd_PCMH_sub2"/>
</dbReference>
<dbReference type="InterPro" id="IPR036683">
    <property type="entry name" value="CO_DH_flav_C_dom_sf"/>
</dbReference>
<keyword evidence="3" id="KW-0560">Oxidoreductase</keyword>
<evidence type="ECO:0000256" key="2">
    <source>
        <dbReference type="ARBA" id="ARBA00022827"/>
    </source>
</evidence>
<evidence type="ECO:0000256" key="3">
    <source>
        <dbReference type="ARBA" id="ARBA00023002"/>
    </source>
</evidence>
<dbReference type="InterPro" id="IPR005107">
    <property type="entry name" value="CO_DH_flav_C"/>
</dbReference>
<gene>
    <name evidence="5" type="ORF">SAMN04488135_102285</name>
</gene>
<dbReference type="Proteomes" id="UP000184226">
    <property type="component" value="Unassembled WGS sequence"/>
</dbReference>
<dbReference type="EMBL" id="FQXE01000002">
    <property type="protein sequence ID" value="SHH13730.1"/>
    <property type="molecule type" value="Genomic_DNA"/>
</dbReference>
<dbReference type="InterPro" id="IPR016166">
    <property type="entry name" value="FAD-bd_PCMH"/>
</dbReference>
<evidence type="ECO:0000256" key="1">
    <source>
        <dbReference type="ARBA" id="ARBA00022630"/>
    </source>
</evidence>